<dbReference type="PANTHER" id="PTHR45663">
    <property type="entry name" value="GEO12009P1"/>
    <property type="match status" value="1"/>
</dbReference>
<dbReference type="Pfam" id="PF00085">
    <property type="entry name" value="Thioredoxin"/>
    <property type="match status" value="1"/>
</dbReference>
<dbReference type="EMBL" id="JBHLUX010000017">
    <property type="protein sequence ID" value="MFC0470230.1"/>
    <property type="molecule type" value="Genomic_DNA"/>
</dbReference>
<feature type="domain" description="Thioredoxin" evidence="1">
    <location>
        <begin position="4"/>
        <end position="85"/>
    </location>
</feature>
<dbReference type="Proteomes" id="UP001589838">
    <property type="component" value="Unassembled WGS sequence"/>
</dbReference>
<protein>
    <submittedName>
        <fullName evidence="2">Thioredoxin family protein</fullName>
    </submittedName>
</protein>
<dbReference type="CDD" id="cd02947">
    <property type="entry name" value="TRX_family"/>
    <property type="match status" value="1"/>
</dbReference>
<comment type="caution">
    <text evidence="2">The sequence shown here is derived from an EMBL/GenBank/DDBJ whole genome shotgun (WGS) entry which is preliminary data.</text>
</comment>
<dbReference type="PANTHER" id="PTHR45663:SF41">
    <property type="entry name" value="THIOREDOXIN-LIKE PROTEIN YUSE"/>
    <property type="match status" value="1"/>
</dbReference>
<accession>A0ABV6KBC4</accession>
<proteinExistence type="predicted"/>
<organism evidence="2 3">
    <name type="scientific">Halalkalibacter kiskunsagensis</name>
    <dbReference type="NCBI Taxonomy" id="1548599"/>
    <lineage>
        <taxon>Bacteria</taxon>
        <taxon>Bacillati</taxon>
        <taxon>Bacillota</taxon>
        <taxon>Bacilli</taxon>
        <taxon>Bacillales</taxon>
        <taxon>Bacillaceae</taxon>
        <taxon>Halalkalibacter</taxon>
    </lineage>
</organism>
<evidence type="ECO:0000313" key="3">
    <source>
        <dbReference type="Proteomes" id="UP001589838"/>
    </source>
</evidence>
<keyword evidence="3" id="KW-1185">Reference proteome</keyword>
<dbReference type="Gene3D" id="3.40.30.10">
    <property type="entry name" value="Glutaredoxin"/>
    <property type="match status" value="1"/>
</dbReference>
<sequence length="117" mass="13238">MEEISSSKLDEMLGARDPLTIVFVYTPLCGTCKLAERMVGVVEKTFETLPIFSLNINHSPAFAQKWKIKSVPCLLLFQKGLGVERIYAFQSIAYVHDIVKPYAATWILRKQSNTERG</sequence>
<dbReference type="SUPFAM" id="SSF52833">
    <property type="entry name" value="Thioredoxin-like"/>
    <property type="match status" value="1"/>
</dbReference>
<dbReference type="InterPro" id="IPR036249">
    <property type="entry name" value="Thioredoxin-like_sf"/>
</dbReference>
<gene>
    <name evidence="2" type="ORF">ACFFHM_06740</name>
</gene>
<reference evidence="2 3" key="1">
    <citation type="submission" date="2024-09" db="EMBL/GenBank/DDBJ databases">
        <authorList>
            <person name="Sun Q."/>
            <person name="Mori K."/>
        </authorList>
    </citation>
    <scope>NUCLEOTIDE SEQUENCE [LARGE SCALE GENOMIC DNA]</scope>
    <source>
        <strain evidence="2 3">NCAIM B.02610</strain>
    </source>
</reference>
<evidence type="ECO:0000313" key="2">
    <source>
        <dbReference type="EMBL" id="MFC0470230.1"/>
    </source>
</evidence>
<evidence type="ECO:0000259" key="1">
    <source>
        <dbReference type="Pfam" id="PF00085"/>
    </source>
</evidence>
<dbReference type="InterPro" id="IPR013766">
    <property type="entry name" value="Thioredoxin_domain"/>
</dbReference>
<dbReference type="RefSeq" id="WP_335958947.1">
    <property type="nucleotide sequence ID" value="NZ_JAXBLX010000003.1"/>
</dbReference>
<name>A0ABV6KBC4_9BACI</name>